<keyword evidence="4 8" id="KW-0812">Transmembrane</keyword>
<evidence type="ECO:0000256" key="3">
    <source>
        <dbReference type="ARBA" id="ARBA00022475"/>
    </source>
</evidence>
<evidence type="ECO:0000259" key="9">
    <source>
        <dbReference type="PROSITE" id="PS50850"/>
    </source>
</evidence>
<name>A0A0H5LQ83_YERIN</name>
<evidence type="ECO:0000313" key="11">
    <source>
        <dbReference type="Proteomes" id="UP000043316"/>
    </source>
</evidence>
<dbReference type="GO" id="GO:0015293">
    <property type="term" value="F:symporter activity"/>
    <property type="evidence" value="ECO:0007669"/>
    <property type="project" value="UniProtKB-KW"/>
</dbReference>
<gene>
    <name evidence="10" type="primary">proP_1</name>
    <name evidence="10" type="ORF">ERS008476_00113</name>
</gene>
<dbReference type="PROSITE" id="PS50850">
    <property type="entry name" value="MFS"/>
    <property type="match status" value="1"/>
</dbReference>
<evidence type="ECO:0000256" key="7">
    <source>
        <dbReference type="ARBA" id="ARBA00023136"/>
    </source>
</evidence>
<sequence length="158" mass="17091">MTETTSIEAVSTENSLQSARLTESADTRQRIRAIVGASSGNLVEWFDFYIYSFCALYFAPLFFPSDNPTTQLVQTAGVFAAGFLMRPIGGWLFGYIADKHGRKLSMLISVYMMCAGSLMIAFLPTYASIGNLAPILLLVAPFSKGCLLGGNTAPVQPI</sequence>
<dbReference type="InterPro" id="IPR036259">
    <property type="entry name" value="MFS_trans_sf"/>
</dbReference>
<dbReference type="InterPro" id="IPR020846">
    <property type="entry name" value="MFS_dom"/>
</dbReference>
<evidence type="ECO:0000256" key="5">
    <source>
        <dbReference type="ARBA" id="ARBA00022847"/>
    </source>
</evidence>
<dbReference type="AlphaFoldDB" id="A0A0H5LQ83"/>
<dbReference type="PANTHER" id="PTHR43528">
    <property type="entry name" value="ALPHA-KETOGLUTARATE PERMEASE"/>
    <property type="match status" value="1"/>
</dbReference>
<keyword evidence="6 8" id="KW-1133">Transmembrane helix</keyword>
<dbReference type="SUPFAM" id="SSF103473">
    <property type="entry name" value="MFS general substrate transporter"/>
    <property type="match status" value="1"/>
</dbReference>
<evidence type="ECO:0000256" key="6">
    <source>
        <dbReference type="ARBA" id="ARBA00022989"/>
    </source>
</evidence>
<dbReference type="Gene3D" id="1.20.1250.20">
    <property type="entry name" value="MFS general substrate transporter like domains"/>
    <property type="match status" value="1"/>
</dbReference>
<evidence type="ECO:0000256" key="4">
    <source>
        <dbReference type="ARBA" id="ARBA00022692"/>
    </source>
</evidence>
<feature type="transmembrane region" description="Helical" evidence="8">
    <location>
        <begin position="108"/>
        <end position="129"/>
    </location>
</feature>
<proteinExistence type="predicted"/>
<dbReference type="GO" id="GO:0005886">
    <property type="term" value="C:plasma membrane"/>
    <property type="evidence" value="ECO:0007669"/>
    <property type="project" value="UniProtKB-SubCell"/>
</dbReference>
<dbReference type="PANTHER" id="PTHR43528:SF1">
    <property type="entry name" value="ALPHA-KETOGLUTARATE PERMEASE"/>
    <property type="match status" value="1"/>
</dbReference>
<keyword evidence="2" id="KW-0813">Transport</keyword>
<evidence type="ECO:0000313" key="10">
    <source>
        <dbReference type="EMBL" id="CRY53230.1"/>
    </source>
</evidence>
<feature type="domain" description="Major facilitator superfamily (MFS) profile" evidence="9">
    <location>
        <begin position="33"/>
        <end position="158"/>
    </location>
</feature>
<organism evidence="10 11">
    <name type="scientific">Yersinia intermedia</name>
    <dbReference type="NCBI Taxonomy" id="631"/>
    <lineage>
        <taxon>Bacteria</taxon>
        <taxon>Pseudomonadati</taxon>
        <taxon>Pseudomonadota</taxon>
        <taxon>Gammaproteobacteria</taxon>
        <taxon>Enterobacterales</taxon>
        <taxon>Yersiniaceae</taxon>
        <taxon>Yersinia</taxon>
    </lineage>
</organism>
<keyword evidence="5" id="KW-0769">Symport</keyword>
<evidence type="ECO:0000256" key="2">
    <source>
        <dbReference type="ARBA" id="ARBA00022448"/>
    </source>
</evidence>
<keyword evidence="3" id="KW-1003">Cell membrane</keyword>
<dbReference type="InterPro" id="IPR005828">
    <property type="entry name" value="MFS_sugar_transport-like"/>
</dbReference>
<comment type="subcellular location">
    <subcellularLocation>
        <location evidence="1">Cell membrane</location>
        <topology evidence="1">Multi-pass membrane protein</topology>
    </subcellularLocation>
</comment>
<dbReference type="Pfam" id="PF00083">
    <property type="entry name" value="Sugar_tr"/>
    <property type="match status" value="1"/>
</dbReference>
<feature type="transmembrane region" description="Helical" evidence="8">
    <location>
        <begin position="75"/>
        <end position="96"/>
    </location>
</feature>
<evidence type="ECO:0000256" key="1">
    <source>
        <dbReference type="ARBA" id="ARBA00004651"/>
    </source>
</evidence>
<feature type="transmembrane region" description="Helical" evidence="8">
    <location>
        <begin position="42"/>
        <end position="63"/>
    </location>
</feature>
<dbReference type="EMBL" id="CWJI01000001">
    <property type="protein sequence ID" value="CRY53230.1"/>
    <property type="molecule type" value="Genomic_DNA"/>
</dbReference>
<evidence type="ECO:0000256" key="8">
    <source>
        <dbReference type="SAM" id="Phobius"/>
    </source>
</evidence>
<keyword evidence="7 8" id="KW-0472">Membrane</keyword>
<dbReference type="Proteomes" id="UP000043316">
    <property type="component" value="Unassembled WGS sequence"/>
</dbReference>
<dbReference type="InterPro" id="IPR051084">
    <property type="entry name" value="H+-coupled_symporters"/>
</dbReference>
<accession>A0A0H5LQ83</accession>
<protein>
    <submittedName>
        <fullName evidence="10">Proline/glycine betaine transporter</fullName>
    </submittedName>
</protein>
<reference evidence="11" key="1">
    <citation type="submission" date="2015-03" db="EMBL/GenBank/DDBJ databases">
        <authorList>
            <consortium name="Pathogen Informatics"/>
        </authorList>
    </citation>
    <scope>NUCLEOTIDE SEQUENCE [LARGE SCALE GENOMIC DNA]</scope>
    <source>
        <strain evidence="11">R148</strain>
    </source>
</reference>